<dbReference type="OrthoDB" id="5295945at2"/>
<keyword evidence="7 11" id="KW-0547">Nucleotide-binding</keyword>
<comment type="similarity">
    <text evidence="3 11">Belongs to the NadD family.</text>
</comment>
<keyword evidence="5 11" id="KW-0808">Transferase</keyword>
<evidence type="ECO:0000256" key="11">
    <source>
        <dbReference type="HAMAP-Rule" id="MF_00244"/>
    </source>
</evidence>
<keyword evidence="4 11" id="KW-0662">Pyridine nucleotide biosynthesis</keyword>
<dbReference type="UniPathway" id="UPA00253">
    <property type="reaction ID" value="UER00332"/>
</dbReference>
<dbReference type="GO" id="GO:0009435">
    <property type="term" value="P:NAD+ biosynthetic process"/>
    <property type="evidence" value="ECO:0007669"/>
    <property type="project" value="UniProtKB-UniRule"/>
</dbReference>
<dbReference type="PANTHER" id="PTHR39321">
    <property type="entry name" value="NICOTINATE-NUCLEOTIDE ADENYLYLTRANSFERASE-RELATED"/>
    <property type="match status" value="1"/>
</dbReference>
<evidence type="ECO:0000256" key="10">
    <source>
        <dbReference type="ARBA" id="ARBA00048721"/>
    </source>
</evidence>
<proteinExistence type="inferred from homology"/>
<reference evidence="13 14" key="1">
    <citation type="submission" date="2019-02" db="EMBL/GenBank/DDBJ databases">
        <title>Deep-cultivation of Planctomycetes and their phenomic and genomic characterization uncovers novel biology.</title>
        <authorList>
            <person name="Wiegand S."/>
            <person name="Jogler M."/>
            <person name="Boedeker C."/>
            <person name="Pinto D."/>
            <person name="Vollmers J."/>
            <person name="Rivas-Marin E."/>
            <person name="Kohn T."/>
            <person name="Peeters S.H."/>
            <person name="Heuer A."/>
            <person name="Rast P."/>
            <person name="Oberbeckmann S."/>
            <person name="Bunk B."/>
            <person name="Jeske O."/>
            <person name="Meyerdierks A."/>
            <person name="Storesund J.E."/>
            <person name="Kallscheuer N."/>
            <person name="Luecker S."/>
            <person name="Lage O.M."/>
            <person name="Pohl T."/>
            <person name="Merkel B.J."/>
            <person name="Hornburger P."/>
            <person name="Mueller R.-W."/>
            <person name="Bruemmer F."/>
            <person name="Labrenz M."/>
            <person name="Spormann A.M."/>
            <person name="Op den Camp H."/>
            <person name="Overmann J."/>
            <person name="Amann R."/>
            <person name="Jetten M.S.M."/>
            <person name="Mascher T."/>
            <person name="Medema M.H."/>
            <person name="Devos D.P."/>
            <person name="Kaster A.-K."/>
            <person name="Ovreas L."/>
            <person name="Rohde M."/>
            <person name="Galperin M.Y."/>
            <person name="Jogler C."/>
        </authorList>
    </citation>
    <scope>NUCLEOTIDE SEQUENCE [LARGE SCALE GENOMIC DNA]</scope>
    <source>
        <strain evidence="13 14">Pla85_3_4</strain>
    </source>
</reference>
<evidence type="ECO:0000256" key="1">
    <source>
        <dbReference type="ARBA" id="ARBA00002324"/>
    </source>
</evidence>
<name>A0A518E1R7_9BACT</name>
<dbReference type="InterPro" id="IPR005248">
    <property type="entry name" value="NadD/NMNAT"/>
</dbReference>
<comment type="function">
    <text evidence="1 11">Catalyzes the reversible adenylation of nicotinate mononucleotide (NaMN) to nicotinic acid adenine dinucleotide (NaAD).</text>
</comment>
<dbReference type="EMBL" id="CP036433">
    <property type="protein sequence ID" value="QDU98013.1"/>
    <property type="molecule type" value="Genomic_DNA"/>
</dbReference>
<dbReference type="GO" id="GO:0005524">
    <property type="term" value="F:ATP binding"/>
    <property type="evidence" value="ECO:0007669"/>
    <property type="project" value="UniProtKB-KW"/>
</dbReference>
<evidence type="ECO:0000313" key="14">
    <source>
        <dbReference type="Proteomes" id="UP000317648"/>
    </source>
</evidence>
<evidence type="ECO:0000256" key="5">
    <source>
        <dbReference type="ARBA" id="ARBA00022679"/>
    </source>
</evidence>
<comment type="pathway">
    <text evidence="2 11">Cofactor biosynthesis; NAD(+) biosynthesis; deamido-NAD(+) from nicotinate D-ribonucleotide: step 1/1.</text>
</comment>
<dbReference type="EC" id="2.7.7.18" evidence="11"/>
<dbReference type="KEGG" id="lcre:Pla8534_58740"/>
<evidence type="ECO:0000256" key="7">
    <source>
        <dbReference type="ARBA" id="ARBA00022741"/>
    </source>
</evidence>
<evidence type="ECO:0000256" key="6">
    <source>
        <dbReference type="ARBA" id="ARBA00022695"/>
    </source>
</evidence>
<keyword evidence="8 11" id="KW-0067">ATP-binding</keyword>
<gene>
    <name evidence="13" type="primary">nadD_2</name>
    <name evidence="11" type="synonym">nadD</name>
    <name evidence="13" type="ORF">Pla8534_58740</name>
</gene>
<evidence type="ECO:0000313" key="13">
    <source>
        <dbReference type="EMBL" id="QDU98013.1"/>
    </source>
</evidence>
<dbReference type="SUPFAM" id="SSF52374">
    <property type="entry name" value="Nucleotidylyl transferase"/>
    <property type="match status" value="1"/>
</dbReference>
<dbReference type="Proteomes" id="UP000317648">
    <property type="component" value="Chromosome"/>
</dbReference>
<evidence type="ECO:0000256" key="2">
    <source>
        <dbReference type="ARBA" id="ARBA00005019"/>
    </source>
</evidence>
<dbReference type="AlphaFoldDB" id="A0A518E1R7"/>
<dbReference type="GO" id="GO:0004515">
    <property type="term" value="F:nicotinate-nucleotide adenylyltransferase activity"/>
    <property type="evidence" value="ECO:0007669"/>
    <property type="project" value="UniProtKB-UniRule"/>
</dbReference>
<evidence type="ECO:0000256" key="4">
    <source>
        <dbReference type="ARBA" id="ARBA00022642"/>
    </source>
</evidence>
<dbReference type="NCBIfam" id="TIGR00125">
    <property type="entry name" value="cyt_tran_rel"/>
    <property type="match status" value="1"/>
</dbReference>
<dbReference type="Gene3D" id="3.40.50.620">
    <property type="entry name" value="HUPs"/>
    <property type="match status" value="1"/>
</dbReference>
<keyword evidence="14" id="KW-1185">Reference proteome</keyword>
<dbReference type="PANTHER" id="PTHR39321:SF3">
    <property type="entry name" value="PHOSPHOPANTETHEINE ADENYLYLTRANSFERASE"/>
    <property type="match status" value="1"/>
</dbReference>
<dbReference type="RefSeq" id="WP_145056901.1">
    <property type="nucleotide sequence ID" value="NZ_CP036433.1"/>
</dbReference>
<dbReference type="CDD" id="cd02165">
    <property type="entry name" value="NMNAT"/>
    <property type="match status" value="1"/>
</dbReference>
<dbReference type="Pfam" id="PF01467">
    <property type="entry name" value="CTP_transf_like"/>
    <property type="match status" value="1"/>
</dbReference>
<keyword evidence="6 11" id="KW-0548">Nucleotidyltransferase</keyword>
<dbReference type="HAMAP" id="MF_00244">
    <property type="entry name" value="NaMN_adenylyltr"/>
    <property type="match status" value="1"/>
</dbReference>
<evidence type="ECO:0000256" key="9">
    <source>
        <dbReference type="ARBA" id="ARBA00023027"/>
    </source>
</evidence>
<dbReference type="NCBIfam" id="TIGR00482">
    <property type="entry name" value="nicotinate (nicotinamide) nucleotide adenylyltransferase"/>
    <property type="match status" value="1"/>
</dbReference>
<organism evidence="13 14">
    <name type="scientific">Lignipirellula cremea</name>
    <dbReference type="NCBI Taxonomy" id="2528010"/>
    <lineage>
        <taxon>Bacteria</taxon>
        <taxon>Pseudomonadati</taxon>
        <taxon>Planctomycetota</taxon>
        <taxon>Planctomycetia</taxon>
        <taxon>Pirellulales</taxon>
        <taxon>Pirellulaceae</taxon>
        <taxon>Lignipirellula</taxon>
    </lineage>
</organism>
<evidence type="ECO:0000259" key="12">
    <source>
        <dbReference type="Pfam" id="PF01467"/>
    </source>
</evidence>
<keyword evidence="9 11" id="KW-0520">NAD</keyword>
<protein>
    <recommendedName>
        <fullName evidence="11">Probable nicotinate-nucleotide adenylyltransferase</fullName>
        <ecNumber evidence="11">2.7.7.18</ecNumber>
    </recommendedName>
    <alternativeName>
        <fullName evidence="11">Deamido-NAD(+) diphosphorylase</fullName>
    </alternativeName>
    <alternativeName>
        <fullName evidence="11">Deamido-NAD(+) pyrophosphorylase</fullName>
    </alternativeName>
    <alternativeName>
        <fullName evidence="11">Nicotinate mononucleotide adenylyltransferase</fullName>
        <shortName evidence="11">NaMN adenylyltransferase</shortName>
    </alternativeName>
</protein>
<feature type="domain" description="Cytidyltransferase-like" evidence="12">
    <location>
        <begin position="5"/>
        <end position="175"/>
    </location>
</feature>
<comment type="catalytic activity">
    <reaction evidence="10 11">
        <text>nicotinate beta-D-ribonucleotide + ATP + H(+) = deamido-NAD(+) + diphosphate</text>
        <dbReference type="Rhea" id="RHEA:22860"/>
        <dbReference type="ChEBI" id="CHEBI:15378"/>
        <dbReference type="ChEBI" id="CHEBI:30616"/>
        <dbReference type="ChEBI" id="CHEBI:33019"/>
        <dbReference type="ChEBI" id="CHEBI:57502"/>
        <dbReference type="ChEBI" id="CHEBI:58437"/>
        <dbReference type="EC" id="2.7.7.18"/>
    </reaction>
</comment>
<accession>A0A518E1R7</accession>
<evidence type="ECO:0000256" key="3">
    <source>
        <dbReference type="ARBA" id="ARBA00009014"/>
    </source>
</evidence>
<evidence type="ECO:0000256" key="8">
    <source>
        <dbReference type="ARBA" id="ARBA00022840"/>
    </source>
</evidence>
<dbReference type="NCBIfam" id="NF000840">
    <property type="entry name" value="PRK00071.1-3"/>
    <property type="match status" value="1"/>
</dbReference>
<dbReference type="InterPro" id="IPR004821">
    <property type="entry name" value="Cyt_trans-like"/>
</dbReference>
<sequence>MRLGIFGGSFDPVHYGHLLLAENCREACNLDRVWFLPAFTPPHKQNQRLATANQRVDMLHLAIAGHSAFDVSTLEIERGGVNYTADTLETIAQQNPEATLFFLMGADSLAEFPTWRDPQRILAAAIPIVVRRSGSPEPDFRLLDGLVEKSRMELILQHQVESPLIELSSSDLRDRRARGLSIRYRTPRAVEKYLQAQRLYRTPDAE</sequence>
<dbReference type="InterPro" id="IPR014729">
    <property type="entry name" value="Rossmann-like_a/b/a_fold"/>
</dbReference>